<dbReference type="InterPro" id="IPR013762">
    <property type="entry name" value="Integrase-like_cat_sf"/>
</dbReference>
<proteinExistence type="inferred from homology"/>
<organism evidence="4 5">
    <name type="scientific">Thauera chlorobenzoica</name>
    <dbReference type="NCBI Taxonomy" id="96773"/>
    <lineage>
        <taxon>Bacteria</taxon>
        <taxon>Pseudomonadati</taxon>
        <taxon>Pseudomonadota</taxon>
        <taxon>Betaproteobacteria</taxon>
        <taxon>Rhodocyclales</taxon>
        <taxon>Zoogloeaceae</taxon>
        <taxon>Thauera</taxon>
    </lineage>
</organism>
<dbReference type="InterPro" id="IPR050808">
    <property type="entry name" value="Phage_Integrase"/>
</dbReference>
<dbReference type="PANTHER" id="PTHR30629">
    <property type="entry name" value="PROPHAGE INTEGRASE"/>
    <property type="match status" value="1"/>
</dbReference>
<dbReference type="InterPro" id="IPR025166">
    <property type="entry name" value="Integrase_DNA_bind_dom"/>
</dbReference>
<keyword evidence="2" id="KW-0229">DNA integration</keyword>
<comment type="similarity">
    <text evidence="1">Belongs to the 'phage' integrase family.</text>
</comment>
<keyword evidence="5" id="KW-1185">Reference proteome</keyword>
<dbReference type="Pfam" id="PF13356">
    <property type="entry name" value="Arm-DNA-bind_3"/>
    <property type="match status" value="1"/>
</dbReference>
<dbReference type="Proteomes" id="UP000185739">
    <property type="component" value="Chromosome"/>
</dbReference>
<evidence type="ECO:0000313" key="4">
    <source>
        <dbReference type="EMBL" id="APR05830.1"/>
    </source>
</evidence>
<dbReference type="GO" id="GO:0006310">
    <property type="term" value="P:DNA recombination"/>
    <property type="evidence" value="ECO:0007669"/>
    <property type="project" value="UniProtKB-KW"/>
</dbReference>
<dbReference type="STRING" id="96773.Tchl_3015"/>
<dbReference type="OrthoDB" id="8556969at2"/>
<dbReference type="EMBL" id="CP018839">
    <property type="protein sequence ID" value="APR05830.1"/>
    <property type="molecule type" value="Genomic_DNA"/>
</dbReference>
<dbReference type="Gene3D" id="1.10.443.10">
    <property type="entry name" value="Intergrase catalytic core"/>
    <property type="match status" value="1"/>
</dbReference>
<reference evidence="4 5" key="1">
    <citation type="submission" date="2016-12" db="EMBL/GenBank/DDBJ databases">
        <title>Complete genome sequence of Thauera chlorobenzoica, a Betaproteobacterium degrading haloaromatics anaerobically to CO2 and halides.</title>
        <authorList>
            <person name="Goris T."/>
            <person name="Mergelsberg M."/>
            <person name="Boll M."/>
        </authorList>
    </citation>
    <scope>NUCLEOTIDE SEQUENCE [LARGE SCALE GENOMIC DNA]</scope>
    <source>
        <strain evidence="4 5">3CB1</strain>
    </source>
</reference>
<dbReference type="InterPro" id="IPR002104">
    <property type="entry name" value="Integrase_catalytic"/>
</dbReference>
<evidence type="ECO:0000313" key="5">
    <source>
        <dbReference type="Proteomes" id="UP000185739"/>
    </source>
</evidence>
<dbReference type="SUPFAM" id="SSF56349">
    <property type="entry name" value="DNA breaking-rejoining enzymes"/>
    <property type="match status" value="1"/>
</dbReference>
<dbReference type="GO" id="GO:0003677">
    <property type="term" value="F:DNA binding"/>
    <property type="evidence" value="ECO:0007669"/>
    <property type="project" value="InterPro"/>
</dbReference>
<dbReference type="RefSeq" id="WP_075149132.1">
    <property type="nucleotide sequence ID" value="NZ_CP018839.1"/>
</dbReference>
<keyword evidence="3" id="KW-0233">DNA recombination</keyword>
<dbReference type="InterPro" id="IPR011010">
    <property type="entry name" value="DNA_brk_join_enz"/>
</dbReference>
<dbReference type="Gene3D" id="3.30.160.390">
    <property type="entry name" value="Integrase, DNA-binding domain"/>
    <property type="match status" value="1"/>
</dbReference>
<gene>
    <name evidence="4" type="ORF">Tchl_3015</name>
</gene>
<evidence type="ECO:0000256" key="2">
    <source>
        <dbReference type="ARBA" id="ARBA00022908"/>
    </source>
</evidence>
<dbReference type="GO" id="GO:0015074">
    <property type="term" value="P:DNA integration"/>
    <property type="evidence" value="ECO:0007669"/>
    <property type="project" value="UniProtKB-KW"/>
</dbReference>
<evidence type="ECO:0000256" key="3">
    <source>
        <dbReference type="ARBA" id="ARBA00023172"/>
    </source>
</evidence>
<sequence length="433" mass="49640">MARIKLTNGRVGDFACPPDKLQAFLWDTEVWWLAVRAQPGGTKTYVFQARFNGSDVRVKIGDVRAWNLDDARAEARRMQTLIDKGIDPRDEKRERIAAAESKKADAKRLDMLVGDAWDAYIKHHERRWGERHLADHRRLSQTGGEPWKRGKRVTVQGVLYPLLQLKMREVTATALHDWQVEEVKTRANNARQGFELFRAFWRWCASRPEYADVVDLTTVENRDVRAEVPRRKTKRFDVLERAHLASWFAAVRGLSNPVIGAYLQGLLLTGCRREELAELKWSDVDFRWGSMWVKDKVEADGRKIPLTPYLRSLISALPRRNAWVFSSPTAADGRIMEPRIPHNRALAVAGLDHVTLHGLRRTFASLAEWVEMPTGVVAQIMGHKPNATAERHYINRPLELLAVWHTKYESWILEQAGIEQPGQDAGERLKVVG</sequence>
<name>A0A1H5Z467_9RHOO</name>
<dbReference type="Pfam" id="PF00589">
    <property type="entry name" value="Phage_integrase"/>
    <property type="match status" value="1"/>
</dbReference>
<dbReference type="InterPro" id="IPR038488">
    <property type="entry name" value="Integrase_DNA-bd_sf"/>
</dbReference>
<dbReference type="PANTHER" id="PTHR30629:SF6">
    <property type="entry name" value="PROPHAGE INTEGRASE INTA-RELATED"/>
    <property type="match status" value="1"/>
</dbReference>
<accession>A0A1H5Z467</accession>
<dbReference type="PROSITE" id="PS51898">
    <property type="entry name" value="TYR_RECOMBINASE"/>
    <property type="match status" value="1"/>
</dbReference>
<dbReference type="AlphaFoldDB" id="A0A1H5Z467"/>
<dbReference type="KEGG" id="tcl:Tchl_3015"/>
<protein>
    <submittedName>
        <fullName evidence="4">Putative phage integrase</fullName>
    </submittedName>
</protein>
<evidence type="ECO:0000256" key="1">
    <source>
        <dbReference type="ARBA" id="ARBA00008857"/>
    </source>
</evidence>